<dbReference type="InterPro" id="IPR001555">
    <property type="entry name" value="GART_AS"/>
</dbReference>
<sequence length="221" mass="24596">MLWFLFKYPVVVNLAVLASGSGTVLESILKYCQNVEAVVIDRPCRAADVAQEAGVKVVRHIREDFGSDFDRKGYTDGLVETLRDLGVDIVAMAGFGTILSGSLYVDYEAKVLNTHPSLLPSFPGWHAVRAALEYGVKVTGCTVHVATEVVDEGPILAQFAVPVLQGDDEAKLHERIKSVERSVYPRVIESYTSFLKRFRNAEVKAEDFWFDADLLEKEERI</sequence>
<comment type="pathway">
    <text evidence="1 6">Purine metabolism; IMP biosynthesis via de novo pathway; N(2)-formyl-N(1)-(5-phospho-D-ribosyl)glycinamide from N(1)-(5-phospho-D-ribosyl)glycinamide (10-formyl THF route): step 1/1.</text>
</comment>
<protein>
    <recommendedName>
        <fullName evidence="6">Phosphoribosylglycinamide formyltransferase</fullName>
        <ecNumber evidence="6">2.1.2.2</ecNumber>
    </recommendedName>
    <alternativeName>
        <fullName evidence="6">5'-phosphoribosylglycinamide transformylase</fullName>
    </alternativeName>
    <alternativeName>
        <fullName evidence="6">GAR transformylase</fullName>
        <shortName evidence="6">GART</shortName>
    </alternativeName>
</protein>
<comment type="caution">
    <text evidence="6">Lacks conserved residue(s) required for the propagation of feature annotation.</text>
</comment>
<name>A0A1M4SWK3_9ACTN</name>
<dbReference type="GO" id="GO:0005829">
    <property type="term" value="C:cytosol"/>
    <property type="evidence" value="ECO:0007669"/>
    <property type="project" value="TreeGrafter"/>
</dbReference>
<dbReference type="PANTHER" id="PTHR43369:SF2">
    <property type="entry name" value="PHOSPHORIBOSYLGLYCINAMIDE FORMYLTRANSFERASE"/>
    <property type="match status" value="1"/>
</dbReference>
<dbReference type="NCBIfam" id="TIGR00639">
    <property type="entry name" value="PurN"/>
    <property type="match status" value="1"/>
</dbReference>
<dbReference type="Proteomes" id="UP000184295">
    <property type="component" value="Unassembled WGS sequence"/>
</dbReference>
<dbReference type="AlphaFoldDB" id="A0A1M4SWK3"/>
<comment type="catalytic activity">
    <reaction evidence="5 6">
        <text>N(1)-(5-phospho-beta-D-ribosyl)glycinamide + (6R)-10-formyltetrahydrofolate = N(2)-formyl-N(1)-(5-phospho-beta-D-ribosyl)glycinamide + (6S)-5,6,7,8-tetrahydrofolate + H(+)</text>
        <dbReference type="Rhea" id="RHEA:15053"/>
        <dbReference type="ChEBI" id="CHEBI:15378"/>
        <dbReference type="ChEBI" id="CHEBI:57453"/>
        <dbReference type="ChEBI" id="CHEBI:143788"/>
        <dbReference type="ChEBI" id="CHEBI:147286"/>
        <dbReference type="ChEBI" id="CHEBI:195366"/>
        <dbReference type="EC" id="2.1.2.2"/>
    </reaction>
</comment>
<gene>
    <name evidence="6" type="primary">purN</name>
    <name evidence="8" type="ORF">SAMN02745225_00419</name>
</gene>
<evidence type="ECO:0000256" key="3">
    <source>
        <dbReference type="ARBA" id="ARBA00022755"/>
    </source>
</evidence>
<dbReference type="Gene3D" id="3.40.50.170">
    <property type="entry name" value="Formyl transferase, N-terminal domain"/>
    <property type="match status" value="1"/>
</dbReference>
<evidence type="ECO:0000256" key="1">
    <source>
        <dbReference type="ARBA" id="ARBA00005054"/>
    </source>
</evidence>
<evidence type="ECO:0000256" key="2">
    <source>
        <dbReference type="ARBA" id="ARBA00022679"/>
    </source>
</evidence>
<dbReference type="UniPathway" id="UPA00074">
    <property type="reaction ID" value="UER00126"/>
</dbReference>
<evidence type="ECO:0000259" key="7">
    <source>
        <dbReference type="Pfam" id="PF00551"/>
    </source>
</evidence>
<dbReference type="InterPro" id="IPR004607">
    <property type="entry name" value="GART"/>
</dbReference>
<dbReference type="EMBL" id="FQUL01000003">
    <property type="protein sequence ID" value="SHE36559.1"/>
    <property type="molecule type" value="Genomic_DNA"/>
</dbReference>
<keyword evidence="2 6" id="KW-0808">Transferase</keyword>
<dbReference type="Pfam" id="PF00551">
    <property type="entry name" value="Formyl_trans_N"/>
    <property type="match status" value="1"/>
</dbReference>
<comment type="function">
    <text evidence="6">Catalyzes the transfer of a formyl group from 10-formyltetrahydrofolate to 5-phospho-ribosyl-glycinamide (GAR), producing 5-phospho-ribosyl-N-formylglycinamide (FGAR) and tetrahydrofolate.</text>
</comment>
<reference evidence="9" key="1">
    <citation type="submission" date="2016-11" db="EMBL/GenBank/DDBJ databases">
        <authorList>
            <person name="Varghese N."/>
            <person name="Submissions S."/>
        </authorList>
    </citation>
    <scope>NUCLEOTIDE SEQUENCE [LARGE SCALE GENOMIC DNA]</scope>
    <source>
        <strain evidence="9">DSM 19514</strain>
    </source>
</reference>
<dbReference type="GO" id="GO:0004644">
    <property type="term" value="F:phosphoribosylglycinamide formyltransferase activity"/>
    <property type="evidence" value="ECO:0007669"/>
    <property type="project" value="UniProtKB-UniRule"/>
</dbReference>
<dbReference type="PANTHER" id="PTHR43369">
    <property type="entry name" value="PHOSPHORIBOSYLGLYCINAMIDE FORMYLTRANSFERASE"/>
    <property type="match status" value="1"/>
</dbReference>
<proteinExistence type="inferred from homology"/>
<evidence type="ECO:0000256" key="6">
    <source>
        <dbReference type="HAMAP-Rule" id="MF_01930"/>
    </source>
</evidence>
<accession>A0A1M4SWK3</accession>
<dbReference type="OrthoDB" id="9806170at2"/>
<organism evidence="8 9">
    <name type="scientific">Ferrithrix thermotolerans DSM 19514</name>
    <dbReference type="NCBI Taxonomy" id="1121881"/>
    <lineage>
        <taxon>Bacteria</taxon>
        <taxon>Bacillati</taxon>
        <taxon>Actinomycetota</taxon>
        <taxon>Acidimicrobiia</taxon>
        <taxon>Acidimicrobiales</taxon>
        <taxon>Acidimicrobiaceae</taxon>
        <taxon>Ferrithrix</taxon>
    </lineage>
</organism>
<dbReference type="STRING" id="1121881.SAMN02745225_00419"/>
<dbReference type="SUPFAM" id="SSF53328">
    <property type="entry name" value="Formyltransferase"/>
    <property type="match status" value="1"/>
</dbReference>
<feature type="binding site" evidence="6">
    <location>
        <position position="71"/>
    </location>
    <ligand>
        <name>(6R)-10-formyltetrahydrofolate</name>
        <dbReference type="ChEBI" id="CHEBI:195366"/>
    </ligand>
</feature>
<dbReference type="HAMAP" id="MF_01930">
    <property type="entry name" value="PurN"/>
    <property type="match status" value="1"/>
</dbReference>
<dbReference type="EC" id="2.1.2.2" evidence="6"/>
<dbReference type="InterPro" id="IPR002376">
    <property type="entry name" value="Formyl_transf_N"/>
</dbReference>
<evidence type="ECO:0000313" key="8">
    <source>
        <dbReference type="EMBL" id="SHE36559.1"/>
    </source>
</evidence>
<feature type="active site" description="Proton donor" evidence="6">
    <location>
        <position position="115"/>
    </location>
</feature>
<dbReference type="PROSITE" id="PS00373">
    <property type="entry name" value="GART"/>
    <property type="match status" value="1"/>
</dbReference>
<keyword evidence="9" id="KW-1185">Reference proteome</keyword>
<keyword evidence="3 6" id="KW-0658">Purine biosynthesis</keyword>
<feature type="site" description="Raises pKa of active site His" evidence="6">
    <location>
        <position position="151"/>
    </location>
</feature>
<evidence type="ECO:0000313" key="9">
    <source>
        <dbReference type="Proteomes" id="UP000184295"/>
    </source>
</evidence>
<evidence type="ECO:0000256" key="5">
    <source>
        <dbReference type="ARBA" id="ARBA00047664"/>
    </source>
</evidence>
<feature type="binding site" evidence="6">
    <location>
        <position position="113"/>
    </location>
    <ligand>
        <name>(6R)-10-formyltetrahydrofolate</name>
        <dbReference type="ChEBI" id="CHEBI:195366"/>
    </ligand>
</feature>
<dbReference type="GO" id="GO:0006189">
    <property type="term" value="P:'de novo' IMP biosynthetic process"/>
    <property type="evidence" value="ECO:0007669"/>
    <property type="project" value="UniProtKB-UniRule"/>
</dbReference>
<feature type="domain" description="Formyl transferase N-terminal" evidence="7">
    <location>
        <begin position="13"/>
        <end position="188"/>
    </location>
</feature>
<dbReference type="InterPro" id="IPR036477">
    <property type="entry name" value="Formyl_transf_N_sf"/>
</dbReference>
<evidence type="ECO:0000256" key="4">
    <source>
        <dbReference type="ARBA" id="ARBA00038440"/>
    </source>
</evidence>
<comment type="similarity">
    <text evidence="4 6">Belongs to the GART family.</text>
</comment>